<dbReference type="STRING" id="221988.MS0117"/>
<dbReference type="Proteomes" id="UP000000607">
    <property type="component" value="Chromosome"/>
</dbReference>
<evidence type="ECO:0000313" key="2">
    <source>
        <dbReference type="Proteomes" id="UP000000607"/>
    </source>
</evidence>
<protein>
    <submittedName>
        <fullName evidence="1">Uncharacterized protein</fullName>
    </submittedName>
</protein>
<reference evidence="1 2" key="1">
    <citation type="journal article" date="2004" name="Nat. Biotechnol.">
        <title>The genome sequence of the capnophilic rumen bacterium Mannheimia succiniciproducens.</title>
        <authorList>
            <person name="Hong S.H."/>
            <person name="Kim J.S."/>
            <person name="Lee S.Y."/>
            <person name="In Y.H."/>
            <person name="Choi S.S."/>
            <person name="Rih J.-K."/>
            <person name="Kim C.H."/>
            <person name="Jeong H."/>
            <person name="Hur C.G."/>
            <person name="Kim J.J."/>
        </authorList>
    </citation>
    <scope>NUCLEOTIDE SEQUENCE [LARGE SCALE GENOMIC DNA]</scope>
    <source>
        <strain evidence="2">KCTC 0769BP / MBEL55E</strain>
    </source>
</reference>
<evidence type="ECO:0000313" key="1">
    <source>
        <dbReference type="EMBL" id="AAU36724.1"/>
    </source>
</evidence>
<name>Q65WD6_MANSM</name>
<dbReference type="KEGG" id="msu:MS0117"/>
<dbReference type="EMBL" id="AE016827">
    <property type="protein sequence ID" value="AAU36724.1"/>
    <property type="molecule type" value="Genomic_DNA"/>
</dbReference>
<gene>
    <name evidence="1" type="ordered locus">MS0117</name>
</gene>
<accession>Q65WD6</accession>
<proteinExistence type="predicted"/>
<dbReference type="RefSeq" id="WP_011199300.1">
    <property type="nucleotide sequence ID" value="NC_006300.1"/>
</dbReference>
<organism evidence="1 2">
    <name type="scientific">Mannheimia succiniciproducens (strain KCTC 0769BP / MBEL55E)</name>
    <dbReference type="NCBI Taxonomy" id="221988"/>
    <lineage>
        <taxon>Bacteria</taxon>
        <taxon>Pseudomonadati</taxon>
        <taxon>Pseudomonadota</taxon>
        <taxon>Gammaproteobacteria</taxon>
        <taxon>Pasteurellales</taxon>
        <taxon>Pasteurellaceae</taxon>
        <taxon>Basfia</taxon>
    </lineage>
</organism>
<keyword evidence="2" id="KW-1185">Reference proteome</keyword>
<dbReference type="HOGENOM" id="CLU_3008970_0_0_6"/>
<sequence length="56" mass="6719">MKRMLEKLAMWFLHRNGYIVRSKAECNLVPDFVLRMQEKQVKPIQPVDWAEEGETK</sequence>
<dbReference type="AlphaFoldDB" id="Q65WD6"/>
<dbReference type="OrthoDB" id="9879769at2"/>